<accession>A0A9D1MD69</accession>
<name>A0A9D1MD69_9FIRM</name>
<feature type="transmembrane region" description="Helical" evidence="1">
    <location>
        <begin position="21"/>
        <end position="48"/>
    </location>
</feature>
<proteinExistence type="predicted"/>
<keyword evidence="1" id="KW-0812">Transmembrane</keyword>
<dbReference type="AlphaFoldDB" id="A0A9D1MD69"/>
<reference evidence="2" key="1">
    <citation type="submission" date="2020-10" db="EMBL/GenBank/DDBJ databases">
        <authorList>
            <person name="Gilroy R."/>
        </authorList>
    </citation>
    <scope>NUCLEOTIDE SEQUENCE</scope>
    <source>
        <strain evidence="2">USAMLcec3-3695</strain>
    </source>
</reference>
<reference evidence="2" key="2">
    <citation type="journal article" date="2021" name="PeerJ">
        <title>Extensive microbial diversity within the chicken gut microbiome revealed by metagenomics and culture.</title>
        <authorList>
            <person name="Gilroy R."/>
            <person name="Ravi A."/>
            <person name="Getino M."/>
            <person name="Pursley I."/>
            <person name="Horton D.L."/>
            <person name="Alikhan N.F."/>
            <person name="Baker D."/>
            <person name="Gharbi K."/>
            <person name="Hall N."/>
            <person name="Watson M."/>
            <person name="Adriaenssens E.M."/>
            <person name="Foster-Nyarko E."/>
            <person name="Jarju S."/>
            <person name="Secka A."/>
            <person name="Antonio M."/>
            <person name="Oren A."/>
            <person name="Chaudhuri R.R."/>
            <person name="La Ragione R."/>
            <person name="Hildebrand F."/>
            <person name="Pallen M.J."/>
        </authorList>
    </citation>
    <scope>NUCLEOTIDE SEQUENCE</scope>
    <source>
        <strain evidence="2">USAMLcec3-3695</strain>
    </source>
</reference>
<keyword evidence="1" id="KW-0472">Membrane</keyword>
<gene>
    <name evidence="2" type="ORF">IAA61_10450</name>
</gene>
<dbReference type="Proteomes" id="UP000824109">
    <property type="component" value="Unassembled WGS sequence"/>
</dbReference>
<evidence type="ECO:0000313" key="2">
    <source>
        <dbReference type="EMBL" id="HIU58210.1"/>
    </source>
</evidence>
<keyword evidence="1" id="KW-1133">Transmembrane helix</keyword>
<sequence>MNGLRNKLKKKILIYLNNRSLMVKFTIICVCCILLPIIVSCTVLSYSLNKNLYNREMDNLNFVVKNAMSEAKNIFDDAVAVGNVIAYDQAVIEIGNMRFDSELDYYEYMMNNNLKDYYGTYIVQKPGIDGVKVYLNNNTILSGGILWKLTDAEKESGWYKTI</sequence>
<evidence type="ECO:0000256" key="1">
    <source>
        <dbReference type="SAM" id="Phobius"/>
    </source>
</evidence>
<organism evidence="2 3">
    <name type="scientific">Candidatus Ornithomonoglobus merdipullorum</name>
    <dbReference type="NCBI Taxonomy" id="2840895"/>
    <lineage>
        <taxon>Bacteria</taxon>
        <taxon>Bacillati</taxon>
        <taxon>Bacillota</taxon>
        <taxon>Clostridia</taxon>
        <taxon>Candidatus Ornithomonoglobus</taxon>
    </lineage>
</organism>
<feature type="non-terminal residue" evidence="2">
    <location>
        <position position="162"/>
    </location>
</feature>
<evidence type="ECO:0000313" key="3">
    <source>
        <dbReference type="Proteomes" id="UP000824109"/>
    </source>
</evidence>
<dbReference type="EMBL" id="DVNB01000106">
    <property type="protein sequence ID" value="HIU58210.1"/>
    <property type="molecule type" value="Genomic_DNA"/>
</dbReference>
<protein>
    <submittedName>
        <fullName evidence="2">Uncharacterized protein</fullName>
    </submittedName>
</protein>
<comment type="caution">
    <text evidence="2">The sequence shown here is derived from an EMBL/GenBank/DDBJ whole genome shotgun (WGS) entry which is preliminary data.</text>
</comment>